<protein>
    <recommendedName>
        <fullName evidence="2">Major facilitator superfamily (MFS) profile domain-containing protein</fullName>
    </recommendedName>
</protein>
<comment type="caution">
    <text evidence="3">The sequence shown here is derived from an EMBL/GenBank/DDBJ whole genome shotgun (WGS) entry which is preliminary data.</text>
</comment>
<feature type="transmembrane region" description="Helical" evidence="1">
    <location>
        <begin position="18"/>
        <end position="38"/>
    </location>
</feature>
<keyword evidence="1" id="KW-0472">Membrane</keyword>
<feature type="non-terminal residue" evidence="3">
    <location>
        <position position="60"/>
    </location>
</feature>
<organism evidence="3">
    <name type="scientific">marine sediment metagenome</name>
    <dbReference type="NCBI Taxonomy" id="412755"/>
    <lineage>
        <taxon>unclassified sequences</taxon>
        <taxon>metagenomes</taxon>
        <taxon>ecological metagenomes</taxon>
    </lineage>
</organism>
<evidence type="ECO:0000256" key="1">
    <source>
        <dbReference type="SAM" id="Phobius"/>
    </source>
</evidence>
<dbReference type="Gene3D" id="1.20.1250.20">
    <property type="entry name" value="MFS general substrate transporter like domains"/>
    <property type="match status" value="1"/>
</dbReference>
<dbReference type="InterPro" id="IPR011701">
    <property type="entry name" value="MFS"/>
</dbReference>
<dbReference type="Pfam" id="PF07690">
    <property type="entry name" value="MFS_1"/>
    <property type="match status" value="1"/>
</dbReference>
<dbReference type="InterPro" id="IPR020846">
    <property type="entry name" value="MFS_dom"/>
</dbReference>
<dbReference type="AlphaFoldDB" id="A0A0F9A7K7"/>
<dbReference type="InterPro" id="IPR036259">
    <property type="entry name" value="MFS_trans_sf"/>
</dbReference>
<dbReference type="GO" id="GO:0022857">
    <property type="term" value="F:transmembrane transporter activity"/>
    <property type="evidence" value="ECO:0007669"/>
    <property type="project" value="InterPro"/>
</dbReference>
<evidence type="ECO:0000259" key="2">
    <source>
        <dbReference type="PROSITE" id="PS50850"/>
    </source>
</evidence>
<evidence type="ECO:0000313" key="3">
    <source>
        <dbReference type="EMBL" id="KKK94175.1"/>
    </source>
</evidence>
<dbReference type="EMBL" id="LAZR01047457">
    <property type="protein sequence ID" value="KKK94175.1"/>
    <property type="molecule type" value="Genomic_DNA"/>
</dbReference>
<feature type="domain" description="Major facilitator superfamily (MFS) profile" evidence="2">
    <location>
        <begin position="1"/>
        <end position="60"/>
    </location>
</feature>
<keyword evidence="1" id="KW-1133">Transmembrane helix</keyword>
<dbReference type="PROSITE" id="PS50850">
    <property type="entry name" value="MFS"/>
    <property type="match status" value="1"/>
</dbReference>
<accession>A0A0F9A7K7</accession>
<name>A0A0F9A7K7_9ZZZZ</name>
<reference evidence="3" key="1">
    <citation type="journal article" date="2015" name="Nature">
        <title>Complex archaea that bridge the gap between prokaryotes and eukaryotes.</title>
        <authorList>
            <person name="Spang A."/>
            <person name="Saw J.H."/>
            <person name="Jorgensen S.L."/>
            <person name="Zaremba-Niedzwiedzka K."/>
            <person name="Martijn J."/>
            <person name="Lind A.E."/>
            <person name="van Eijk R."/>
            <person name="Schleper C."/>
            <person name="Guy L."/>
            <person name="Ettema T.J."/>
        </authorList>
    </citation>
    <scope>NUCLEOTIDE SEQUENCE</scope>
</reference>
<dbReference type="SUPFAM" id="SSF103473">
    <property type="entry name" value="MFS general substrate transporter"/>
    <property type="match status" value="1"/>
</dbReference>
<sequence>MEHIIKEEFLLSHEQMGLLFSLPIIMLAALAIPGGLLADRIGIRKAAGIGAIVMVAGSLL</sequence>
<keyword evidence="1" id="KW-0812">Transmembrane</keyword>
<gene>
    <name evidence="3" type="ORF">LCGC14_2685510</name>
</gene>
<proteinExistence type="predicted"/>